<protein>
    <recommendedName>
        <fullName evidence="2 6">Beta-lactamase</fullName>
        <ecNumber evidence="2 6">3.5.2.6</ecNumber>
    </recommendedName>
</protein>
<evidence type="ECO:0000313" key="9">
    <source>
        <dbReference type="Proteomes" id="UP001225596"/>
    </source>
</evidence>
<evidence type="ECO:0000256" key="6">
    <source>
        <dbReference type="RuleBase" id="RU361140"/>
    </source>
</evidence>
<name>A0ABU1BRN8_9BURK</name>
<keyword evidence="9" id="KW-1185">Reference proteome</keyword>
<evidence type="ECO:0000256" key="5">
    <source>
        <dbReference type="ARBA" id="ARBA00023251"/>
    </source>
</evidence>
<dbReference type="InterPro" id="IPR002137">
    <property type="entry name" value="Beta-lactam_class-D_AS"/>
</dbReference>
<dbReference type="InterPro" id="IPR001460">
    <property type="entry name" value="PCN-bd_Tpept"/>
</dbReference>
<dbReference type="SUPFAM" id="SSF56601">
    <property type="entry name" value="beta-lactamase/transpeptidase-like"/>
    <property type="match status" value="1"/>
</dbReference>
<dbReference type="EC" id="3.5.2.6" evidence="2 6"/>
<organism evidence="8 9">
    <name type="scientific">Keguizhuia sedimenti</name>
    <dbReference type="NCBI Taxonomy" id="3064264"/>
    <lineage>
        <taxon>Bacteria</taxon>
        <taxon>Pseudomonadati</taxon>
        <taxon>Pseudomonadota</taxon>
        <taxon>Betaproteobacteria</taxon>
        <taxon>Burkholderiales</taxon>
        <taxon>Oxalobacteraceae</taxon>
        <taxon>Keguizhuia</taxon>
    </lineage>
</organism>
<dbReference type="Gene3D" id="3.40.710.10">
    <property type="entry name" value="DD-peptidase/beta-lactamase superfamily"/>
    <property type="match status" value="1"/>
</dbReference>
<gene>
    <name evidence="8" type="ORF">Q8A64_14800</name>
</gene>
<dbReference type="InterPro" id="IPR012338">
    <property type="entry name" value="Beta-lactam/transpept-like"/>
</dbReference>
<keyword evidence="5 6" id="KW-0046">Antibiotic resistance</keyword>
<comment type="caution">
    <text evidence="8">The sequence shown here is derived from an EMBL/GenBank/DDBJ whole genome shotgun (WGS) entry which is preliminary data.</text>
</comment>
<dbReference type="RefSeq" id="WP_338437618.1">
    <property type="nucleotide sequence ID" value="NZ_JAUYVH010000011.1"/>
</dbReference>
<evidence type="ECO:0000259" key="7">
    <source>
        <dbReference type="Pfam" id="PF00905"/>
    </source>
</evidence>
<comment type="similarity">
    <text evidence="1 6">Belongs to the class-D beta-lactamase family.</text>
</comment>
<dbReference type="PROSITE" id="PS00337">
    <property type="entry name" value="BETA_LACTAMASE_D"/>
    <property type="match status" value="1"/>
</dbReference>
<sequence>MQRIQCSERTTDAYAQYFQGLKGSFVLFDAQSGRTTCHDSERARTRYLPASTFKIPNTLIALETGVASGAEFQLQWDRKAVPPQPWWPPAWSQDHTLRSALKQSVVWYYKELARRTGQERMQSYVDKFDYGNRDISGGIDSFWLSGRLQISAEEQINFLDRFYSGQLGVSERTTNLTKEMLVLEDTPSYRLSGKTGWAALGETGTQTAGWSVIWNAAGRSTLLR</sequence>
<keyword evidence="3" id="KW-0732">Signal</keyword>
<comment type="catalytic activity">
    <reaction evidence="6">
        <text>a beta-lactam + H2O = a substituted beta-amino acid</text>
        <dbReference type="Rhea" id="RHEA:20401"/>
        <dbReference type="ChEBI" id="CHEBI:15377"/>
        <dbReference type="ChEBI" id="CHEBI:35627"/>
        <dbReference type="ChEBI" id="CHEBI:140347"/>
        <dbReference type="EC" id="3.5.2.6"/>
    </reaction>
</comment>
<keyword evidence="4 6" id="KW-0378">Hydrolase</keyword>
<evidence type="ECO:0000256" key="3">
    <source>
        <dbReference type="ARBA" id="ARBA00022729"/>
    </source>
</evidence>
<reference evidence="8 9" key="1">
    <citation type="submission" date="2023-08" db="EMBL/GenBank/DDBJ databases">
        <title>Oxalobacteraceae gen .nov., isolated from river sludge outside the plant.</title>
        <authorList>
            <person name="Zhao S.Y."/>
        </authorList>
    </citation>
    <scope>NUCLEOTIDE SEQUENCE [LARGE SCALE GENOMIC DNA]</scope>
    <source>
        <strain evidence="8 9">R-40</strain>
    </source>
</reference>
<feature type="domain" description="Penicillin-binding protein transpeptidase" evidence="7">
    <location>
        <begin position="23"/>
        <end position="212"/>
    </location>
</feature>
<proteinExistence type="inferred from homology"/>
<evidence type="ECO:0000256" key="2">
    <source>
        <dbReference type="ARBA" id="ARBA00012865"/>
    </source>
</evidence>
<dbReference type="Proteomes" id="UP001225596">
    <property type="component" value="Unassembled WGS sequence"/>
</dbReference>
<accession>A0ABU1BRN8</accession>
<evidence type="ECO:0000256" key="4">
    <source>
        <dbReference type="ARBA" id="ARBA00022801"/>
    </source>
</evidence>
<evidence type="ECO:0000313" key="8">
    <source>
        <dbReference type="EMBL" id="MDQ9171680.1"/>
    </source>
</evidence>
<evidence type="ECO:0000256" key="1">
    <source>
        <dbReference type="ARBA" id="ARBA00007898"/>
    </source>
</evidence>
<dbReference type="Pfam" id="PF00905">
    <property type="entry name" value="Transpeptidase"/>
    <property type="match status" value="1"/>
</dbReference>
<dbReference type="EMBL" id="JAUYVH010000011">
    <property type="protein sequence ID" value="MDQ9171680.1"/>
    <property type="molecule type" value="Genomic_DNA"/>
</dbReference>